<evidence type="ECO:0000313" key="5">
    <source>
        <dbReference type="Proteomes" id="UP000198517"/>
    </source>
</evidence>
<dbReference type="Pfam" id="PF00535">
    <property type="entry name" value="Glycos_transf_2"/>
    <property type="match status" value="1"/>
</dbReference>
<evidence type="ECO:0000256" key="1">
    <source>
        <dbReference type="ARBA" id="ARBA00022679"/>
    </source>
</evidence>
<feature type="domain" description="Glycosyltransferase 2-like" evidence="2">
    <location>
        <begin position="10"/>
        <end position="161"/>
    </location>
</feature>
<organism evidence="4 5">
    <name type="scientific">Riemerella columbipharyngis</name>
    <dbReference type="NCBI Taxonomy" id="1071918"/>
    <lineage>
        <taxon>Bacteria</taxon>
        <taxon>Pseudomonadati</taxon>
        <taxon>Bacteroidota</taxon>
        <taxon>Flavobacteriia</taxon>
        <taxon>Flavobacteriales</taxon>
        <taxon>Weeksellaceae</taxon>
        <taxon>Riemerella</taxon>
    </lineage>
</organism>
<accession>A0A1G7E6H4</accession>
<dbReference type="RefSeq" id="WP_092737261.1">
    <property type="nucleotide sequence ID" value="NZ_FNAS01000014.1"/>
</dbReference>
<keyword evidence="5" id="KW-1185">Reference proteome</keyword>
<dbReference type="InterPro" id="IPR029044">
    <property type="entry name" value="Nucleotide-diphossugar_trans"/>
</dbReference>
<dbReference type="OrthoDB" id="9801954at2"/>
<protein>
    <submittedName>
        <fullName evidence="4">N-terminal domain of galactosyltransferase</fullName>
    </submittedName>
</protein>
<proteinExistence type="predicted"/>
<dbReference type="InterPro" id="IPR050834">
    <property type="entry name" value="Glycosyltransf_2"/>
</dbReference>
<evidence type="ECO:0000259" key="3">
    <source>
        <dbReference type="Pfam" id="PF02709"/>
    </source>
</evidence>
<dbReference type="AlphaFoldDB" id="A0A1G7E6H4"/>
<keyword evidence="1 4" id="KW-0808">Transferase</keyword>
<dbReference type="InterPro" id="IPR001173">
    <property type="entry name" value="Glyco_trans_2-like"/>
</dbReference>
<evidence type="ECO:0000259" key="2">
    <source>
        <dbReference type="Pfam" id="PF00535"/>
    </source>
</evidence>
<dbReference type="Pfam" id="PF02709">
    <property type="entry name" value="Glyco_transf_7C"/>
    <property type="match status" value="1"/>
</dbReference>
<dbReference type="PANTHER" id="PTHR43685:SF3">
    <property type="entry name" value="SLR2126 PROTEIN"/>
    <property type="match status" value="1"/>
</dbReference>
<feature type="domain" description="Galactosyltransferase C-terminal" evidence="3">
    <location>
        <begin position="179"/>
        <end position="237"/>
    </location>
</feature>
<dbReference type="SUPFAM" id="SSF53448">
    <property type="entry name" value="Nucleotide-diphospho-sugar transferases"/>
    <property type="match status" value="1"/>
</dbReference>
<evidence type="ECO:0000313" key="4">
    <source>
        <dbReference type="EMBL" id="SDE59233.1"/>
    </source>
</evidence>
<dbReference type="STRING" id="1071918.SAMN05421544_11437"/>
<dbReference type="GO" id="GO:0016757">
    <property type="term" value="F:glycosyltransferase activity"/>
    <property type="evidence" value="ECO:0007669"/>
    <property type="project" value="UniProtKB-KW"/>
</dbReference>
<name>A0A1G7E6H4_9FLAO</name>
<dbReference type="Gene3D" id="3.90.550.10">
    <property type="entry name" value="Spore Coat Polysaccharide Biosynthesis Protein SpsA, Chain A"/>
    <property type="match status" value="1"/>
</dbReference>
<reference evidence="4 5" key="1">
    <citation type="submission" date="2016-10" db="EMBL/GenBank/DDBJ databases">
        <authorList>
            <person name="de Groot N.N."/>
        </authorList>
    </citation>
    <scope>NUCLEOTIDE SEQUENCE [LARGE SCALE GENOMIC DNA]</scope>
    <source>
        <strain evidence="4 5">DSM 24015</strain>
    </source>
</reference>
<sequence length="269" mass="31198">MNKSPLIETSLLISTYNWPEALDLVLRSVQVQTILPDEILIADDGSGKETQTLIENWSKKSNVPIKHIWQEDKGFRLAEVRNQAIAQSQYGYIIQIDGDVVLHPYFVEDHKRFAQENCFVTGSRTLLPKEVTEEAFITKKINFSPFTKGIKNRFNAVRFPIFNFFYKPTNTPLEAMPHRIRGCNMGFWKQDLLDVNGYDEDFVGWGREDSDLVIRLAKKGCFRKKIKLAALQFHLYHKENSKHNLELNDQLMKRAMNAPDFWAKNGICK</sequence>
<dbReference type="CDD" id="cd06420">
    <property type="entry name" value="GT2_Chondriotin_Pol_N"/>
    <property type="match status" value="1"/>
</dbReference>
<dbReference type="EMBL" id="FNAS01000014">
    <property type="protein sequence ID" value="SDE59233.1"/>
    <property type="molecule type" value="Genomic_DNA"/>
</dbReference>
<keyword evidence="4" id="KW-0328">Glycosyltransferase</keyword>
<dbReference type="Proteomes" id="UP000198517">
    <property type="component" value="Unassembled WGS sequence"/>
</dbReference>
<dbReference type="PANTHER" id="PTHR43685">
    <property type="entry name" value="GLYCOSYLTRANSFERASE"/>
    <property type="match status" value="1"/>
</dbReference>
<dbReference type="InterPro" id="IPR027791">
    <property type="entry name" value="Galactosyl_T_C"/>
</dbReference>
<gene>
    <name evidence="4" type="ORF">SAMN05421544_11437</name>
</gene>